<sequence>MYDRCYIIAEIGVNHNGSFDLACRMIDAAAACHADAVKFQTFRAEDLVTTSAAKAAYQSANTQNDDSQFSMLKALELSEDEFARLYDYCQQKGIAFLSTPFSLDAVDLLARIGVDAYKVSSGDLTHLGLLTHMARQGKPIILSSGMGTIGEVEEAITAIHAGGGSDISLLHCVSNYPAAPEDCNLAAMDTMAQAFGLPVGWSDHTLGAAISWAAVARGARIIEKHITLDQSLPGPDHKASMEPDDFAEFVTGIRRIEAAIGTGRKGPTEAEKQTALVGRRSITSTRDLSKGTVLTESDIKIVRPGTGLAPRHLPLVLGCTLSRDVPADTPLVAEDIHD</sequence>
<gene>
    <name evidence="2" type="primary">neuB</name>
    <name evidence="2" type="ORF">PFRI_33290</name>
</gene>
<reference evidence="2 3" key="1">
    <citation type="submission" date="2016-10" db="EMBL/GenBank/DDBJ databases">
        <title>Genome sequence of Planktotalea frisia SH6-1.</title>
        <authorList>
            <person name="Poehlein A."/>
            <person name="Bakenhus I."/>
            <person name="Voget S."/>
            <person name="Brinkhoff T."/>
            <person name="Simon M."/>
        </authorList>
    </citation>
    <scope>NUCLEOTIDE SEQUENCE [LARGE SCALE GENOMIC DNA]</scope>
    <source>
        <strain evidence="2 3">SH6-1</strain>
    </source>
</reference>
<dbReference type="RefSeq" id="WP_072631833.1">
    <property type="nucleotide sequence ID" value="NZ_MLCB01000181.1"/>
</dbReference>
<protein>
    <submittedName>
        <fullName evidence="2">N,N'-diacetyllegionaminic acid synthase</fullName>
        <ecNumber evidence="2">2.5.1.101</ecNumber>
    </submittedName>
</protein>
<proteinExistence type="predicted"/>
<name>A0A1L9NT89_9RHOB</name>
<dbReference type="Pfam" id="PF03102">
    <property type="entry name" value="NeuB"/>
    <property type="match status" value="1"/>
</dbReference>
<dbReference type="PANTHER" id="PTHR42966:SF1">
    <property type="entry name" value="SIALIC ACID SYNTHASE"/>
    <property type="match status" value="1"/>
</dbReference>
<dbReference type="InterPro" id="IPR013974">
    <property type="entry name" value="SAF"/>
</dbReference>
<dbReference type="Gene3D" id="3.20.20.70">
    <property type="entry name" value="Aldolase class I"/>
    <property type="match status" value="1"/>
</dbReference>
<dbReference type="Pfam" id="PF08666">
    <property type="entry name" value="SAF"/>
    <property type="match status" value="1"/>
</dbReference>
<dbReference type="Proteomes" id="UP000184514">
    <property type="component" value="Unassembled WGS sequence"/>
</dbReference>
<dbReference type="SUPFAM" id="SSF51269">
    <property type="entry name" value="AFP III-like domain"/>
    <property type="match status" value="1"/>
</dbReference>
<dbReference type="STRING" id="696762.PFRI_33290"/>
<dbReference type="SMART" id="SM00858">
    <property type="entry name" value="SAF"/>
    <property type="match status" value="1"/>
</dbReference>
<dbReference type="Gene3D" id="3.90.1210.10">
    <property type="entry name" value="Antifreeze-like/N-acetylneuraminic acid synthase C-terminal domain"/>
    <property type="match status" value="1"/>
</dbReference>
<dbReference type="GO" id="GO:0047444">
    <property type="term" value="F:N-acylneuraminate-9-phosphate synthase activity"/>
    <property type="evidence" value="ECO:0007669"/>
    <property type="project" value="TreeGrafter"/>
</dbReference>
<feature type="domain" description="AFP-like" evidence="1">
    <location>
        <begin position="281"/>
        <end position="338"/>
    </location>
</feature>
<dbReference type="InterPro" id="IPR036732">
    <property type="entry name" value="AFP_Neu5c_C_sf"/>
</dbReference>
<dbReference type="InterPro" id="IPR013132">
    <property type="entry name" value="PseI/NeuA/B-like_N"/>
</dbReference>
<dbReference type="EMBL" id="MLCB01000181">
    <property type="protein sequence ID" value="OJI92459.1"/>
    <property type="molecule type" value="Genomic_DNA"/>
</dbReference>
<dbReference type="CDD" id="cd11615">
    <property type="entry name" value="SAF_NeuB_like"/>
    <property type="match status" value="1"/>
</dbReference>
<dbReference type="PROSITE" id="PS50844">
    <property type="entry name" value="AFP_LIKE"/>
    <property type="match status" value="1"/>
</dbReference>
<comment type="caution">
    <text evidence="2">The sequence shown here is derived from an EMBL/GenBank/DDBJ whole genome shotgun (WGS) entry which is preliminary data.</text>
</comment>
<keyword evidence="3" id="KW-1185">Reference proteome</keyword>
<dbReference type="InterPro" id="IPR013785">
    <property type="entry name" value="Aldolase_TIM"/>
</dbReference>
<organism evidence="2 3">
    <name type="scientific">Planktotalea frisia</name>
    <dbReference type="NCBI Taxonomy" id="696762"/>
    <lineage>
        <taxon>Bacteria</taxon>
        <taxon>Pseudomonadati</taxon>
        <taxon>Pseudomonadota</taxon>
        <taxon>Alphaproteobacteria</taxon>
        <taxon>Rhodobacterales</taxon>
        <taxon>Paracoccaceae</taxon>
        <taxon>Planktotalea</taxon>
    </lineage>
</organism>
<dbReference type="SUPFAM" id="SSF51569">
    <property type="entry name" value="Aldolase"/>
    <property type="match status" value="1"/>
</dbReference>
<keyword evidence="2" id="KW-0808">Transferase</keyword>
<dbReference type="NCBIfam" id="TIGR03569">
    <property type="entry name" value="NeuB_NnaB"/>
    <property type="match status" value="1"/>
</dbReference>
<dbReference type="PANTHER" id="PTHR42966">
    <property type="entry name" value="N-ACETYLNEURAMINATE SYNTHASE"/>
    <property type="match status" value="1"/>
</dbReference>
<dbReference type="GO" id="GO:0016051">
    <property type="term" value="P:carbohydrate biosynthetic process"/>
    <property type="evidence" value="ECO:0007669"/>
    <property type="project" value="InterPro"/>
</dbReference>
<accession>A0A1L9NT89</accession>
<dbReference type="EC" id="2.5.1.101" evidence="2"/>
<evidence type="ECO:0000259" key="1">
    <source>
        <dbReference type="PROSITE" id="PS50844"/>
    </source>
</evidence>
<evidence type="ECO:0000313" key="2">
    <source>
        <dbReference type="EMBL" id="OJI92459.1"/>
    </source>
</evidence>
<dbReference type="InterPro" id="IPR051690">
    <property type="entry name" value="PseI-like"/>
</dbReference>
<dbReference type="InterPro" id="IPR020007">
    <property type="entry name" value="NeuB/NeuA"/>
</dbReference>
<dbReference type="OrthoDB" id="9781701at2"/>
<dbReference type="InterPro" id="IPR006190">
    <property type="entry name" value="SAF_AFP_Neu5Ac"/>
</dbReference>
<evidence type="ECO:0000313" key="3">
    <source>
        <dbReference type="Proteomes" id="UP000184514"/>
    </source>
</evidence>
<dbReference type="AlphaFoldDB" id="A0A1L9NT89"/>
<dbReference type="InterPro" id="IPR057736">
    <property type="entry name" value="SAF_PseI/NeuA/NeuB"/>
</dbReference>